<dbReference type="EMBL" id="MHKN01000054">
    <property type="protein sequence ID" value="OGY90886.1"/>
    <property type="molecule type" value="Genomic_DNA"/>
</dbReference>
<feature type="domain" description="Histidine kinase N-terminal 7TM region" evidence="2">
    <location>
        <begin position="8"/>
        <end position="219"/>
    </location>
</feature>
<feature type="transmembrane region" description="Helical" evidence="1">
    <location>
        <begin position="199"/>
        <end position="219"/>
    </location>
</feature>
<keyword evidence="1" id="KW-0812">Transmembrane</keyword>
<feature type="transmembrane region" description="Helical" evidence="1">
    <location>
        <begin position="36"/>
        <end position="55"/>
    </location>
</feature>
<dbReference type="InterPro" id="IPR031621">
    <property type="entry name" value="HisKA_7TM"/>
</dbReference>
<protein>
    <recommendedName>
        <fullName evidence="2">Histidine kinase N-terminal 7TM region domain-containing protein</fullName>
    </recommendedName>
</protein>
<sequence>MDLKLTILLFTSVLTALVAAIVYLGNPRGVVQRSFVALISFFVIWALFVASVYLSRDAVTATFLTRMTTMASLITAFLFWNFCVQFPVKTLNTSHITRWLFIIMVCAVPLIMLNIGAYREVLPSAEGKIFIMNPLPFAIHIASILSIFGAAYWMLFKKHKLLSGLNKRLVDIVMVAAAIPIVAGLIFNLFFLNRFRNDLYMYGPCFTIFFTLAVAYLIIRSRK</sequence>
<keyword evidence="1" id="KW-1133">Transmembrane helix</keyword>
<feature type="transmembrane region" description="Helical" evidence="1">
    <location>
        <begin position="96"/>
        <end position="117"/>
    </location>
</feature>
<feature type="transmembrane region" description="Helical" evidence="1">
    <location>
        <begin position="67"/>
        <end position="84"/>
    </location>
</feature>
<accession>A0A1G2BPZ6</accession>
<dbReference type="Pfam" id="PF16927">
    <property type="entry name" value="HisKA_7TM"/>
    <property type="match status" value="1"/>
</dbReference>
<evidence type="ECO:0000259" key="2">
    <source>
        <dbReference type="Pfam" id="PF16927"/>
    </source>
</evidence>
<evidence type="ECO:0000313" key="3">
    <source>
        <dbReference type="EMBL" id="OGY90886.1"/>
    </source>
</evidence>
<feature type="transmembrane region" description="Helical" evidence="1">
    <location>
        <begin position="168"/>
        <end position="193"/>
    </location>
</feature>
<proteinExistence type="predicted"/>
<reference evidence="3 4" key="1">
    <citation type="journal article" date="2016" name="Nat. Commun.">
        <title>Thousands of microbial genomes shed light on interconnected biogeochemical processes in an aquifer system.</title>
        <authorList>
            <person name="Anantharaman K."/>
            <person name="Brown C.T."/>
            <person name="Hug L.A."/>
            <person name="Sharon I."/>
            <person name="Castelle C.J."/>
            <person name="Probst A.J."/>
            <person name="Thomas B.C."/>
            <person name="Singh A."/>
            <person name="Wilkins M.J."/>
            <person name="Karaoz U."/>
            <person name="Brodie E.L."/>
            <person name="Williams K.H."/>
            <person name="Hubbard S.S."/>
            <person name="Banfield J.F."/>
        </authorList>
    </citation>
    <scope>NUCLEOTIDE SEQUENCE [LARGE SCALE GENOMIC DNA]</scope>
</reference>
<keyword evidence="1" id="KW-0472">Membrane</keyword>
<dbReference type="Proteomes" id="UP000177349">
    <property type="component" value="Unassembled WGS sequence"/>
</dbReference>
<gene>
    <name evidence="3" type="ORF">A3B31_03130</name>
</gene>
<feature type="transmembrane region" description="Helical" evidence="1">
    <location>
        <begin position="137"/>
        <end position="156"/>
    </location>
</feature>
<dbReference type="AlphaFoldDB" id="A0A1G2BPZ6"/>
<evidence type="ECO:0000256" key="1">
    <source>
        <dbReference type="SAM" id="Phobius"/>
    </source>
</evidence>
<feature type="transmembrane region" description="Helical" evidence="1">
    <location>
        <begin position="6"/>
        <end position="24"/>
    </location>
</feature>
<evidence type="ECO:0000313" key="4">
    <source>
        <dbReference type="Proteomes" id="UP000177349"/>
    </source>
</evidence>
<organism evidence="3 4">
    <name type="scientific">Candidatus Komeilibacteria bacterium RIFCSPLOWO2_01_FULL_53_11</name>
    <dbReference type="NCBI Taxonomy" id="1798552"/>
    <lineage>
        <taxon>Bacteria</taxon>
        <taxon>Candidatus Komeiliibacteriota</taxon>
    </lineage>
</organism>
<name>A0A1G2BPZ6_9BACT</name>
<comment type="caution">
    <text evidence="3">The sequence shown here is derived from an EMBL/GenBank/DDBJ whole genome shotgun (WGS) entry which is preliminary data.</text>
</comment>